<evidence type="ECO:0000256" key="2">
    <source>
        <dbReference type="ARBA" id="ARBA00022485"/>
    </source>
</evidence>
<gene>
    <name evidence="13" type="primary">NTH1</name>
    <name evidence="15" type="ORF">AAG570_012271</name>
</gene>
<keyword evidence="16" id="KW-1185">Reference proteome</keyword>
<dbReference type="Gene3D" id="1.10.1670.10">
    <property type="entry name" value="Helix-hairpin-Helix base-excision DNA repair enzymes (C-terminal)"/>
    <property type="match status" value="1"/>
</dbReference>
<keyword evidence="6" id="KW-0809">Transit peptide</keyword>
<dbReference type="InterPro" id="IPR011257">
    <property type="entry name" value="DNA_glycosylase"/>
</dbReference>
<dbReference type="InterPro" id="IPR003265">
    <property type="entry name" value="HhH-GPD_domain"/>
</dbReference>
<dbReference type="InterPro" id="IPR030841">
    <property type="entry name" value="NTH1"/>
</dbReference>
<evidence type="ECO:0000256" key="4">
    <source>
        <dbReference type="ARBA" id="ARBA00022763"/>
    </source>
</evidence>
<keyword evidence="13" id="KW-0496">Mitochondrion</keyword>
<dbReference type="Proteomes" id="UP001558652">
    <property type="component" value="Unassembled WGS sequence"/>
</dbReference>
<keyword evidence="11 13" id="KW-0326">Glycosidase</keyword>
<evidence type="ECO:0000313" key="15">
    <source>
        <dbReference type="EMBL" id="KAL1131034.1"/>
    </source>
</evidence>
<accession>A0ABD0YIP7</accession>
<dbReference type="InterPro" id="IPR023170">
    <property type="entry name" value="HhH_base_excis_C"/>
</dbReference>
<comment type="similarity">
    <text evidence="1 13">Belongs to the Nth/MutY family.</text>
</comment>
<sequence length="236" mass="26557">MPTNWEKTLTNIREMRKSLDAPVDSMGCDMCKDEEALPEIQRYQTLISLMLSSQTKDQVTHAAMMRLREHGLTVDKVLEMDDETLGRLIYPVGFWKSKVKYIKKTTEILKSEYNNDIPDTVEKLCKLPGVGPKMAHLAMNIAWGIVSGIGVDTHVHRISNRIGWVPKETKTPEATRIALESWLPSELWKEVNHLLVGFGQQTCLPVKPQCGNCLNAVICPAAKKYLGPTKLAQLKS</sequence>
<evidence type="ECO:0000256" key="3">
    <source>
        <dbReference type="ARBA" id="ARBA00022723"/>
    </source>
</evidence>
<keyword evidence="4 13" id="KW-0227">DNA damage</keyword>
<dbReference type="EC" id="4.2.99.18" evidence="13"/>
<feature type="domain" description="HhH-GPD" evidence="14">
    <location>
        <begin position="51"/>
        <end position="201"/>
    </location>
</feature>
<evidence type="ECO:0000313" key="16">
    <source>
        <dbReference type="Proteomes" id="UP001558652"/>
    </source>
</evidence>
<evidence type="ECO:0000256" key="11">
    <source>
        <dbReference type="ARBA" id="ARBA00023295"/>
    </source>
</evidence>
<evidence type="ECO:0000256" key="12">
    <source>
        <dbReference type="ARBA" id="ARBA00044632"/>
    </source>
</evidence>
<dbReference type="AlphaFoldDB" id="A0ABD0YIP7"/>
<keyword evidence="7" id="KW-0408">Iron</keyword>
<dbReference type="PANTHER" id="PTHR43286">
    <property type="entry name" value="ENDONUCLEASE III-LIKE PROTEIN 1"/>
    <property type="match status" value="1"/>
</dbReference>
<dbReference type="GO" id="GO:0000703">
    <property type="term" value="F:oxidized pyrimidine nucleobase lesion DNA N-glycosylase activity"/>
    <property type="evidence" value="ECO:0007669"/>
    <property type="project" value="UniProtKB-UniRule"/>
</dbReference>
<keyword evidence="9 13" id="KW-0234">DNA repair</keyword>
<dbReference type="GO" id="GO:0051539">
    <property type="term" value="F:4 iron, 4 sulfur cluster binding"/>
    <property type="evidence" value="ECO:0007669"/>
    <property type="project" value="UniProtKB-KW"/>
</dbReference>
<dbReference type="HAMAP" id="MF_03183">
    <property type="entry name" value="Endonuclease_III_Nth"/>
    <property type="match status" value="1"/>
</dbReference>
<dbReference type="GO" id="GO:0005739">
    <property type="term" value="C:mitochondrion"/>
    <property type="evidence" value="ECO:0007669"/>
    <property type="project" value="UniProtKB-SubCell"/>
</dbReference>
<evidence type="ECO:0000256" key="13">
    <source>
        <dbReference type="HAMAP-Rule" id="MF_03183"/>
    </source>
</evidence>
<dbReference type="Pfam" id="PF00633">
    <property type="entry name" value="HHH"/>
    <property type="match status" value="1"/>
</dbReference>
<protein>
    <recommendedName>
        <fullName evidence="13">Endonuclease III homolog</fullName>
        <ecNumber evidence="13">3.2.2.-</ecNumber>
        <ecNumber evidence="13">4.2.99.18</ecNumber>
    </recommendedName>
    <alternativeName>
        <fullName evidence="13">Bifunctional DNA N-glycosylase/DNA-(apurinic or apyrimidinic site) lyase</fullName>
        <shortName evidence="13">DNA glycosylase/AP lyase</shortName>
    </alternativeName>
</protein>
<dbReference type="EMBL" id="JBFDAA010000007">
    <property type="protein sequence ID" value="KAL1131034.1"/>
    <property type="molecule type" value="Genomic_DNA"/>
</dbReference>
<comment type="catalytic activity">
    <reaction evidence="12 13">
        <text>2'-deoxyribonucleotide-(2'-deoxyribose 5'-phosphate)-2'-deoxyribonucleotide-DNA = a 3'-end 2'-deoxyribonucleotide-(2,3-dehydro-2,3-deoxyribose 5'-phosphate)-DNA + a 5'-end 5'-phospho-2'-deoxyribonucleoside-DNA + H(+)</text>
        <dbReference type="Rhea" id="RHEA:66592"/>
        <dbReference type="Rhea" id="RHEA-COMP:13180"/>
        <dbReference type="Rhea" id="RHEA-COMP:16897"/>
        <dbReference type="Rhea" id="RHEA-COMP:17067"/>
        <dbReference type="ChEBI" id="CHEBI:15378"/>
        <dbReference type="ChEBI" id="CHEBI:136412"/>
        <dbReference type="ChEBI" id="CHEBI:157695"/>
        <dbReference type="ChEBI" id="CHEBI:167181"/>
        <dbReference type="EC" id="4.2.99.18"/>
    </reaction>
</comment>
<dbReference type="InterPro" id="IPR004036">
    <property type="entry name" value="Endonuclease-III-like_CS2"/>
</dbReference>
<dbReference type="GO" id="GO:0003677">
    <property type="term" value="F:DNA binding"/>
    <property type="evidence" value="ECO:0007669"/>
    <property type="project" value="UniProtKB-UniRule"/>
</dbReference>
<evidence type="ECO:0000256" key="6">
    <source>
        <dbReference type="ARBA" id="ARBA00022946"/>
    </source>
</evidence>
<evidence type="ECO:0000256" key="5">
    <source>
        <dbReference type="ARBA" id="ARBA00022801"/>
    </source>
</evidence>
<evidence type="ECO:0000256" key="9">
    <source>
        <dbReference type="ARBA" id="ARBA00023204"/>
    </source>
</evidence>
<dbReference type="GO" id="GO:0006285">
    <property type="term" value="P:base-excision repair, AP site formation"/>
    <property type="evidence" value="ECO:0007669"/>
    <property type="project" value="UniProtKB-UniRule"/>
</dbReference>
<comment type="caution">
    <text evidence="15">The sequence shown here is derived from an EMBL/GenBank/DDBJ whole genome shotgun (WGS) entry which is preliminary data.</text>
</comment>
<dbReference type="PANTHER" id="PTHR43286:SF1">
    <property type="entry name" value="ENDONUCLEASE III-LIKE PROTEIN 1"/>
    <property type="match status" value="1"/>
</dbReference>
<dbReference type="InterPro" id="IPR000445">
    <property type="entry name" value="HhH_motif"/>
</dbReference>
<dbReference type="GO" id="GO:0046872">
    <property type="term" value="F:metal ion binding"/>
    <property type="evidence" value="ECO:0007669"/>
    <property type="project" value="UniProtKB-KW"/>
</dbReference>
<comment type="subcellular location">
    <subcellularLocation>
        <location evidence="13">Nucleus</location>
    </subcellularLocation>
    <subcellularLocation>
        <location evidence="13">Mitochondrion</location>
    </subcellularLocation>
</comment>
<dbReference type="SMART" id="SM00478">
    <property type="entry name" value="ENDO3c"/>
    <property type="match status" value="1"/>
</dbReference>
<evidence type="ECO:0000259" key="14">
    <source>
        <dbReference type="SMART" id="SM00478"/>
    </source>
</evidence>
<reference evidence="15 16" key="1">
    <citation type="submission" date="2024-07" db="EMBL/GenBank/DDBJ databases">
        <title>Chromosome-level genome assembly of the water stick insect Ranatra chinensis (Heteroptera: Nepidae).</title>
        <authorList>
            <person name="Liu X."/>
        </authorList>
    </citation>
    <scope>NUCLEOTIDE SEQUENCE [LARGE SCALE GENOMIC DNA]</scope>
    <source>
        <strain evidence="15">Cailab_2021Rc</strain>
        <tissue evidence="15">Muscle</tissue>
    </source>
</reference>
<dbReference type="Gene3D" id="1.10.340.30">
    <property type="entry name" value="Hypothetical protein, domain 2"/>
    <property type="match status" value="1"/>
</dbReference>
<keyword evidence="13" id="KW-0539">Nucleus</keyword>
<evidence type="ECO:0000256" key="1">
    <source>
        <dbReference type="ARBA" id="ARBA00008343"/>
    </source>
</evidence>
<dbReference type="CDD" id="cd00056">
    <property type="entry name" value="ENDO3c"/>
    <property type="match status" value="1"/>
</dbReference>
<keyword evidence="5 13" id="KW-0378">Hydrolase</keyword>
<dbReference type="EC" id="3.2.2.-" evidence="13"/>
<dbReference type="FunFam" id="1.10.1670.10:FF:000003">
    <property type="entry name" value="Endonuclease III homolog"/>
    <property type="match status" value="1"/>
</dbReference>
<keyword evidence="8" id="KW-0411">Iron-sulfur</keyword>
<dbReference type="FunFam" id="1.10.340.30:FF:000005">
    <property type="entry name" value="Endonuclease III-like protein 1"/>
    <property type="match status" value="1"/>
</dbReference>
<dbReference type="PROSITE" id="PS01155">
    <property type="entry name" value="ENDONUCLEASE_III_2"/>
    <property type="match status" value="1"/>
</dbReference>
<comment type="caution">
    <text evidence="13">Lacks conserved residue(s) required for the propagation of feature annotation.</text>
</comment>
<proteinExistence type="inferred from homology"/>
<dbReference type="GO" id="GO:0140078">
    <property type="term" value="F:class I DNA-(apurinic or apyrimidinic site) endonuclease activity"/>
    <property type="evidence" value="ECO:0007669"/>
    <property type="project" value="UniProtKB-EC"/>
</dbReference>
<dbReference type="Pfam" id="PF00730">
    <property type="entry name" value="HhH-GPD"/>
    <property type="match status" value="1"/>
</dbReference>
<dbReference type="PIRSF" id="PIRSF001435">
    <property type="entry name" value="Nth"/>
    <property type="match status" value="1"/>
</dbReference>
<keyword evidence="3" id="KW-0479">Metal-binding</keyword>
<keyword evidence="2" id="KW-0004">4Fe-4S</keyword>
<organism evidence="15 16">
    <name type="scientific">Ranatra chinensis</name>
    <dbReference type="NCBI Taxonomy" id="642074"/>
    <lineage>
        <taxon>Eukaryota</taxon>
        <taxon>Metazoa</taxon>
        <taxon>Ecdysozoa</taxon>
        <taxon>Arthropoda</taxon>
        <taxon>Hexapoda</taxon>
        <taxon>Insecta</taxon>
        <taxon>Pterygota</taxon>
        <taxon>Neoptera</taxon>
        <taxon>Paraneoptera</taxon>
        <taxon>Hemiptera</taxon>
        <taxon>Heteroptera</taxon>
        <taxon>Panheteroptera</taxon>
        <taxon>Nepomorpha</taxon>
        <taxon>Nepidae</taxon>
        <taxon>Ranatrinae</taxon>
        <taxon>Ranatra</taxon>
    </lineage>
</organism>
<dbReference type="SUPFAM" id="SSF48150">
    <property type="entry name" value="DNA-glycosylase"/>
    <property type="match status" value="1"/>
</dbReference>
<name>A0ABD0YIP7_9HEMI</name>
<evidence type="ECO:0000256" key="7">
    <source>
        <dbReference type="ARBA" id="ARBA00023004"/>
    </source>
</evidence>
<comment type="function">
    <text evidence="13">Bifunctional DNA N-glycosylase with associated apurinic/apyrimidinic (AP) lyase function that catalyzes the first step in base excision repair (BER), the primary repair pathway for the repair of oxidative DNA damage. The DNA N-glycosylase activity releases the damaged DNA base from DNA by cleaving the N-glycosidic bond, leaving an AP site. The AP lyase activity cleaves the phosphodiester bond 3' to the AP site by a beta-elimination. Primarily recognizes and repairs oxidative base damage of pyrimidines.</text>
</comment>
<dbReference type="GO" id="GO:0005634">
    <property type="term" value="C:nucleus"/>
    <property type="evidence" value="ECO:0007669"/>
    <property type="project" value="UniProtKB-SubCell"/>
</dbReference>
<evidence type="ECO:0000256" key="10">
    <source>
        <dbReference type="ARBA" id="ARBA00023239"/>
    </source>
</evidence>
<evidence type="ECO:0000256" key="8">
    <source>
        <dbReference type="ARBA" id="ARBA00023014"/>
    </source>
</evidence>
<keyword evidence="10 13" id="KW-0456">Lyase</keyword>